<sequence length="249" mass="26500">MADGTSKPIEKVKTGDQVLATDPETGEQGPRTVLATIVGTGAKTLVEITVDATTEKPADDDSDREGTPGPTAVGDVILATDGHPFWVPELGQWVAAIDLTPGMWLQTSAGTWVQITAIQTWTQAATVHNLTIQDLHTYVLAGATPVLTHNSGPDCGVPVGGRNGDRLGGEDFHGSDYSLDEMVEFVNGHTGDGNPAMGRPSAAEIETTLRQAGPRQLDGQNSSRFDHNGVRVIINWDMPWKSTSYYPGR</sequence>
<dbReference type="Gene3D" id="2.170.16.10">
    <property type="entry name" value="Hedgehog/Intein (Hint) domain"/>
    <property type="match status" value="1"/>
</dbReference>
<feature type="region of interest" description="Disordered" evidence="1">
    <location>
        <begin position="50"/>
        <end position="71"/>
    </location>
</feature>
<organism evidence="2 3">
    <name type="scientific">Thermobifida halotolerans</name>
    <dbReference type="NCBI Taxonomy" id="483545"/>
    <lineage>
        <taxon>Bacteria</taxon>
        <taxon>Bacillati</taxon>
        <taxon>Actinomycetota</taxon>
        <taxon>Actinomycetes</taxon>
        <taxon>Streptosporangiales</taxon>
        <taxon>Nocardiopsidaceae</taxon>
        <taxon>Thermobifida</taxon>
    </lineage>
</organism>
<name>A0AA97LZ66_9ACTN</name>
<evidence type="ECO:0008006" key="4">
    <source>
        <dbReference type="Google" id="ProtNLM"/>
    </source>
</evidence>
<gene>
    <name evidence="2" type="ORF">NI17_005575</name>
</gene>
<proteinExistence type="predicted"/>
<evidence type="ECO:0000256" key="1">
    <source>
        <dbReference type="SAM" id="MobiDB-lite"/>
    </source>
</evidence>
<dbReference type="RefSeq" id="WP_119267765.1">
    <property type="nucleotide sequence ID" value="NZ_CP063196.1"/>
</dbReference>
<dbReference type="EMBL" id="CP063196">
    <property type="protein sequence ID" value="UOE20676.1"/>
    <property type="molecule type" value="Genomic_DNA"/>
</dbReference>
<dbReference type="InterPro" id="IPR036844">
    <property type="entry name" value="Hint_dom_sf"/>
</dbReference>
<reference evidence="2" key="1">
    <citation type="submission" date="2020-10" db="EMBL/GenBank/DDBJ databases">
        <title>De novo genome project of the cellulose decomposer Thermobifida halotolerans type strain.</title>
        <authorList>
            <person name="Nagy I."/>
            <person name="Horvath B."/>
            <person name="Kukolya J."/>
            <person name="Nagy I."/>
            <person name="Orsini M."/>
        </authorList>
    </citation>
    <scope>NUCLEOTIDE SEQUENCE</scope>
    <source>
        <strain evidence="2">DSM 44931</strain>
    </source>
</reference>
<evidence type="ECO:0000313" key="2">
    <source>
        <dbReference type="EMBL" id="UOE20676.1"/>
    </source>
</evidence>
<protein>
    <recommendedName>
        <fullName evidence="4">Intein C-terminal splicing domain-containing protein</fullName>
    </recommendedName>
</protein>
<dbReference type="PROSITE" id="PS50818">
    <property type="entry name" value="INTEIN_C_TER"/>
    <property type="match status" value="1"/>
</dbReference>
<dbReference type="Proteomes" id="UP000265719">
    <property type="component" value="Chromosome"/>
</dbReference>
<accession>A0AA97LZ66</accession>
<dbReference type="InterPro" id="IPR030934">
    <property type="entry name" value="Intein_C"/>
</dbReference>
<feature type="region of interest" description="Disordered" evidence="1">
    <location>
        <begin position="1"/>
        <end position="30"/>
    </location>
</feature>
<evidence type="ECO:0000313" key="3">
    <source>
        <dbReference type="Proteomes" id="UP000265719"/>
    </source>
</evidence>
<dbReference type="AlphaFoldDB" id="A0AA97LZ66"/>
<dbReference type="Pfam" id="PF07591">
    <property type="entry name" value="PT-HINT"/>
    <property type="match status" value="1"/>
</dbReference>
<keyword evidence="3" id="KW-1185">Reference proteome</keyword>
<dbReference type="SUPFAM" id="SSF51294">
    <property type="entry name" value="Hedgehog/intein (Hint) domain"/>
    <property type="match status" value="1"/>
</dbReference>
<dbReference type="KEGG" id="thao:NI17_005575"/>